<organism evidence="1 2">
    <name type="scientific">Helicobacter turcicus</name>
    <dbReference type="NCBI Taxonomy" id="2867412"/>
    <lineage>
        <taxon>Bacteria</taxon>
        <taxon>Pseudomonadati</taxon>
        <taxon>Campylobacterota</taxon>
        <taxon>Epsilonproteobacteria</taxon>
        <taxon>Campylobacterales</taxon>
        <taxon>Helicobacteraceae</taxon>
        <taxon>Helicobacter</taxon>
    </lineage>
</organism>
<dbReference type="RefSeq" id="WP_221532207.1">
    <property type="nucleotide sequence ID" value="NZ_JAIGYP010000006.1"/>
</dbReference>
<name>A0ABS7JNJ9_9HELI</name>
<accession>A0ABS7JNJ9</accession>
<dbReference type="NCBIfam" id="NF006296">
    <property type="entry name" value="PRK08485.1"/>
    <property type="match status" value="1"/>
</dbReference>
<sequence length="212" mass="24603">MEIKIGHIELVNNPIESANDYFAMQNPQNTRLFCANELDIETARSIIDESYIASEEIKQILIAALSYNTYAQNALLKVLEEPPSGTIFIIYAKMKSLLLPTIRSRLPIINHIKQQRLPHFPLSLKTLNLEGVYRFLKEREKEFNNPFLKEEIQSLYLDSIKYGLSFSAREAQIFEKALFWENQYESTSNIFAVLLLLVLRKKKQQFNVTLKG</sequence>
<proteinExistence type="predicted"/>
<dbReference type="Proteomes" id="UP000700059">
    <property type="component" value="Unassembled WGS sequence"/>
</dbReference>
<dbReference type="Pfam" id="PF13177">
    <property type="entry name" value="DNA_pol3_delta2"/>
    <property type="match status" value="1"/>
</dbReference>
<keyword evidence="2" id="KW-1185">Reference proteome</keyword>
<dbReference type="InterPro" id="IPR027417">
    <property type="entry name" value="P-loop_NTPase"/>
</dbReference>
<gene>
    <name evidence="1" type="ORF">K4G57_05685</name>
</gene>
<reference evidence="1 2" key="1">
    <citation type="submission" date="2021-08" db="EMBL/GenBank/DDBJ databases">
        <title>Helicobacter spp. isolated from feces of Anatolian Ground Squirrel (Spermophilus xanthoprymnus) in Turkey.</title>
        <authorList>
            <person name="Aydin F."/>
            <person name="Abay S."/>
            <person name="Kayman T."/>
            <person name="Karakaya E."/>
            <person name="Saticioglu I.B."/>
        </authorList>
    </citation>
    <scope>NUCLEOTIDE SEQUENCE [LARGE SCALE GENOMIC DNA]</scope>
    <source>
        <strain evidence="1 2">Faydin-H70</strain>
    </source>
</reference>
<evidence type="ECO:0000313" key="1">
    <source>
        <dbReference type="EMBL" id="MBX7490952.1"/>
    </source>
</evidence>
<dbReference type="SUPFAM" id="SSF52540">
    <property type="entry name" value="P-loop containing nucleoside triphosphate hydrolases"/>
    <property type="match status" value="1"/>
</dbReference>
<comment type="caution">
    <text evidence="1">The sequence shown here is derived from an EMBL/GenBank/DDBJ whole genome shotgun (WGS) entry which is preliminary data.</text>
</comment>
<evidence type="ECO:0000313" key="2">
    <source>
        <dbReference type="Proteomes" id="UP000700059"/>
    </source>
</evidence>
<dbReference type="EMBL" id="JAIGYQ010000006">
    <property type="protein sequence ID" value="MBX7490952.1"/>
    <property type="molecule type" value="Genomic_DNA"/>
</dbReference>
<protein>
    <submittedName>
        <fullName evidence="1">DNA polymerase III subunit delta</fullName>
    </submittedName>
</protein>
<dbReference type="Gene3D" id="3.40.50.300">
    <property type="entry name" value="P-loop containing nucleotide triphosphate hydrolases"/>
    <property type="match status" value="1"/>
</dbReference>